<evidence type="ECO:0000256" key="1">
    <source>
        <dbReference type="SAM" id="Phobius"/>
    </source>
</evidence>
<name>A0A2P2LFT5_RHIMU</name>
<keyword evidence="1" id="KW-0472">Membrane</keyword>
<sequence length="53" mass="6195">MVHLEVQEIFSMFKIGISNFLCLPRLTCISRIFFIELLCYVCPIILYATGHKE</sequence>
<dbReference type="AlphaFoldDB" id="A0A2P2LFT5"/>
<organism evidence="2">
    <name type="scientific">Rhizophora mucronata</name>
    <name type="common">Asiatic mangrove</name>
    <dbReference type="NCBI Taxonomy" id="61149"/>
    <lineage>
        <taxon>Eukaryota</taxon>
        <taxon>Viridiplantae</taxon>
        <taxon>Streptophyta</taxon>
        <taxon>Embryophyta</taxon>
        <taxon>Tracheophyta</taxon>
        <taxon>Spermatophyta</taxon>
        <taxon>Magnoliopsida</taxon>
        <taxon>eudicotyledons</taxon>
        <taxon>Gunneridae</taxon>
        <taxon>Pentapetalae</taxon>
        <taxon>rosids</taxon>
        <taxon>fabids</taxon>
        <taxon>Malpighiales</taxon>
        <taxon>Rhizophoraceae</taxon>
        <taxon>Rhizophora</taxon>
    </lineage>
</organism>
<keyword evidence="1" id="KW-1133">Transmembrane helix</keyword>
<proteinExistence type="predicted"/>
<dbReference type="EMBL" id="GGEC01036335">
    <property type="protein sequence ID" value="MBX16819.1"/>
    <property type="molecule type" value="Transcribed_RNA"/>
</dbReference>
<keyword evidence="1" id="KW-0812">Transmembrane</keyword>
<feature type="transmembrane region" description="Helical" evidence="1">
    <location>
        <begin position="29"/>
        <end position="48"/>
    </location>
</feature>
<evidence type="ECO:0000313" key="2">
    <source>
        <dbReference type="EMBL" id="MBX16819.1"/>
    </source>
</evidence>
<protein>
    <submittedName>
        <fullName evidence="2">Transcriptional corepressor LEUNIG isoform X2</fullName>
    </submittedName>
</protein>
<accession>A0A2P2LFT5</accession>
<reference evidence="2" key="1">
    <citation type="submission" date="2018-02" db="EMBL/GenBank/DDBJ databases">
        <title>Rhizophora mucronata_Transcriptome.</title>
        <authorList>
            <person name="Meera S.P."/>
            <person name="Sreeshan A."/>
            <person name="Augustine A."/>
        </authorList>
    </citation>
    <scope>NUCLEOTIDE SEQUENCE</scope>
    <source>
        <tissue evidence="2">Leaf</tissue>
    </source>
</reference>